<evidence type="ECO:0000313" key="1">
    <source>
        <dbReference type="EMBL" id="MCL6295856.1"/>
    </source>
</evidence>
<reference evidence="1" key="1">
    <citation type="submission" date="2022-05" db="EMBL/GenBank/DDBJ databases">
        <authorList>
            <person name="Park J.-S."/>
        </authorList>
    </citation>
    <scope>NUCLEOTIDE SEQUENCE</scope>
    <source>
        <strain evidence="1">2012CJ34-3</strain>
    </source>
</reference>
<name>A0ABT0QFT4_9FLAO</name>
<dbReference type="RefSeq" id="WP_249973424.1">
    <property type="nucleotide sequence ID" value="NZ_JAMFLZ010000005.1"/>
</dbReference>
<sequence>MKRIITNIIVFFFIGITVYGQEPVWSVNENDFEYTMSFVAFLNVDGATLTSTNDKVAAFVGGECRGVTNLIYVSSKDRYYAYFNVFSNTNGEALNFKVYDSTNDKVVDIVKTVNFEINALYGDLAQAFSFASPALNDEAELISFNFKDVTISNRNIQDNTMILYVDNGINVSALTSIFEISSGAQLFSESQKLISDSSVLDFTNPVMVKVLSEDESTRNEWEITVSYNAVIGNLTFYKKDAVCYNGGTIKVLSSENGSEVVLLKNQVAQAAQTLSNGEVIFTSLSEGNYTIQVNGFEKQISINLKE</sequence>
<evidence type="ECO:0000313" key="2">
    <source>
        <dbReference type="Proteomes" id="UP001165381"/>
    </source>
</evidence>
<protein>
    <submittedName>
        <fullName evidence="1">Uncharacterized protein</fullName>
    </submittedName>
</protein>
<gene>
    <name evidence="1" type="ORF">M3P09_12675</name>
</gene>
<dbReference type="Proteomes" id="UP001165381">
    <property type="component" value="Unassembled WGS sequence"/>
</dbReference>
<proteinExistence type="predicted"/>
<dbReference type="Gene3D" id="2.60.40.2340">
    <property type="match status" value="1"/>
</dbReference>
<dbReference type="EMBL" id="JAMFLZ010000005">
    <property type="protein sequence ID" value="MCL6295856.1"/>
    <property type="molecule type" value="Genomic_DNA"/>
</dbReference>
<accession>A0ABT0QFT4</accession>
<comment type="caution">
    <text evidence="1">The sequence shown here is derived from an EMBL/GenBank/DDBJ whole genome shotgun (WGS) entry which is preliminary data.</text>
</comment>
<organism evidence="1 2">
    <name type="scientific">Jejuia spongiicola</name>
    <dbReference type="NCBI Taxonomy" id="2942207"/>
    <lineage>
        <taxon>Bacteria</taxon>
        <taxon>Pseudomonadati</taxon>
        <taxon>Bacteroidota</taxon>
        <taxon>Flavobacteriia</taxon>
        <taxon>Flavobacteriales</taxon>
        <taxon>Flavobacteriaceae</taxon>
        <taxon>Jejuia</taxon>
    </lineage>
</organism>
<keyword evidence="2" id="KW-1185">Reference proteome</keyword>